<feature type="region of interest" description="Disordered" evidence="1">
    <location>
        <begin position="59"/>
        <end position="79"/>
    </location>
</feature>
<organism evidence="2 3">
    <name type="scientific">Taenia crassiceps</name>
    <dbReference type="NCBI Taxonomy" id="6207"/>
    <lineage>
        <taxon>Eukaryota</taxon>
        <taxon>Metazoa</taxon>
        <taxon>Spiralia</taxon>
        <taxon>Lophotrochozoa</taxon>
        <taxon>Platyhelminthes</taxon>
        <taxon>Cestoda</taxon>
        <taxon>Eucestoda</taxon>
        <taxon>Cyclophyllidea</taxon>
        <taxon>Taeniidae</taxon>
        <taxon>Taenia</taxon>
    </lineage>
</organism>
<dbReference type="Proteomes" id="UP001651158">
    <property type="component" value="Unassembled WGS sequence"/>
</dbReference>
<accession>A0ABR4Q8D7</accession>
<protein>
    <submittedName>
        <fullName evidence="2">Uncharacterized protein</fullName>
    </submittedName>
</protein>
<evidence type="ECO:0000313" key="3">
    <source>
        <dbReference type="Proteomes" id="UP001651158"/>
    </source>
</evidence>
<dbReference type="EMBL" id="JAKROA010000007">
    <property type="protein sequence ID" value="KAL5105891.1"/>
    <property type="molecule type" value="Genomic_DNA"/>
</dbReference>
<name>A0ABR4Q8D7_9CEST</name>
<comment type="caution">
    <text evidence="2">The sequence shown here is derived from an EMBL/GenBank/DDBJ whole genome shotgun (WGS) entry which is preliminary data.</text>
</comment>
<sequence length="79" mass="8852">MLEDLFSLPKSISIFVLPLTTWTLRVFPEVEASKSNKASRLKHSTFPQTFTPHHLHVLGVGSDLSPRELNDQSRPLSPA</sequence>
<proteinExistence type="predicted"/>
<gene>
    <name evidence="2" type="ORF">TcWFU_007885</name>
</gene>
<evidence type="ECO:0000313" key="2">
    <source>
        <dbReference type="EMBL" id="KAL5105891.1"/>
    </source>
</evidence>
<keyword evidence="3" id="KW-1185">Reference proteome</keyword>
<evidence type="ECO:0000256" key="1">
    <source>
        <dbReference type="SAM" id="MobiDB-lite"/>
    </source>
</evidence>
<reference evidence="2 3" key="1">
    <citation type="journal article" date="2022" name="Front. Cell. Infect. Microbiol.">
        <title>The Genomes of Two Strains of Taenia crassiceps the Animal Model for the Study of Human Cysticercosis.</title>
        <authorList>
            <person name="Bobes R.J."/>
            <person name="Estrada K."/>
            <person name="Rios-Valencia D.G."/>
            <person name="Calderon-Gallegos A."/>
            <person name="de la Torre P."/>
            <person name="Carrero J.C."/>
            <person name="Sanchez-Flores A."/>
            <person name="Laclette J.P."/>
        </authorList>
    </citation>
    <scope>NUCLEOTIDE SEQUENCE [LARGE SCALE GENOMIC DNA]</scope>
    <source>
        <strain evidence="2">WFUcys</strain>
    </source>
</reference>